<name>A0ABM5VKC9_THEA5</name>
<feature type="signal peptide" evidence="1">
    <location>
        <begin position="1"/>
        <end position="22"/>
    </location>
</feature>
<accession>A0ABM5VKC9</accession>
<evidence type="ECO:0008006" key="4">
    <source>
        <dbReference type="Google" id="ProtNLM"/>
    </source>
</evidence>
<reference evidence="3" key="1">
    <citation type="journal article" date="2015" name="PLoS ONE">
        <title>Complete Genome Sequence of Thermus aquaticus Y51MC23.</title>
        <authorList>
            <person name="Brumm P.J."/>
            <person name="Monsma S."/>
            <person name="Keough B."/>
            <person name="Jasinovica S."/>
            <person name="Ferguson E."/>
            <person name="Schoenfeld T."/>
            <person name="Lodes M."/>
            <person name="Mead D.A."/>
        </authorList>
    </citation>
    <scope>NUCLEOTIDE SEQUENCE [LARGE SCALE GENOMIC DNA]</scope>
    <source>
        <strain evidence="3">BAA-2747 / Y51MC23</strain>
    </source>
</reference>
<dbReference type="Proteomes" id="UP000058660">
    <property type="component" value="Chromosome"/>
</dbReference>
<evidence type="ECO:0000313" key="2">
    <source>
        <dbReference type="EMBL" id="ALJ90273.1"/>
    </source>
</evidence>
<dbReference type="PROSITE" id="PS51257">
    <property type="entry name" value="PROKAR_LIPOPROTEIN"/>
    <property type="match status" value="1"/>
</dbReference>
<keyword evidence="1" id="KW-0732">Signal</keyword>
<protein>
    <recommendedName>
        <fullName evidence="4">Lipoprotein</fullName>
    </recommendedName>
</protein>
<gene>
    <name evidence="2" type="ORF">TO73_2401</name>
</gene>
<keyword evidence="3" id="KW-1185">Reference proteome</keyword>
<proteinExistence type="predicted"/>
<evidence type="ECO:0000256" key="1">
    <source>
        <dbReference type="SAM" id="SignalP"/>
    </source>
</evidence>
<dbReference type="EMBL" id="CP010822">
    <property type="protein sequence ID" value="ALJ90273.1"/>
    <property type="molecule type" value="Genomic_DNA"/>
</dbReference>
<sequence length="169" mass="18744">MMKGNMPKLVLFLLALGLSACSDVFFQQPYRVILEPSQLGYQVEEGRLTVVPNTAYAEAIPGAPAGRLERYTYVVVDDSGYEVFPGASLGSGDVGVEIPEGREKVEGGYRFVTRRSQPFTFSLDGAVAQAHWNQGAPLNWRLRVTWYATTANGQPVEWVQEYQIKAPLR</sequence>
<organism evidence="2 3">
    <name type="scientific">Thermus aquaticus (strain ATCC BAA-2747 / Y51MC23)</name>
    <dbReference type="NCBI Taxonomy" id="498848"/>
    <lineage>
        <taxon>Bacteria</taxon>
        <taxon>Thermotogati</taxon>
        <taxon>Deinococcota</taxon>
        <taxon>Deinococci</taxon>
        <taxon>Thermales</taxon>
        <taxon>Thermaceae</taxon>
        <taxon>Thermus</taxon>
    </lineage>
</organism>
<feature type="chain" id="PRO_5046923623" description="Lipoprotein" evidence="1">
    <location>
        <begin position="23"/>
        <end position="169"/>
    </location>
</feature>
<evidence type="ECO:0000313" key="3">
    <source>
        <dbReference type="Proteomes" id="UP000058660"/>
    </source>
</evidence>